<dbReference type="Pfam" id="PF12937">
    <property type="entry name" value="F-box-like"/>
    <property type="match status" value="1"/>
</dbReference>
<accession>A0A0B7NBR5</accession>
<feature type="domain" description="F-box" evidence="1">
    <location>
        <begin position="2"/>
        <end position="57"/>
    </location>
</feature>
<proteinExistence type="predicted"/>
<organism evidence="2 3">
    <name type="scientific">Parasitella parasitica</name>
    <dbReference type="NCBI Taxonomy" id="35722"/>
    <lineage>
        <taxon>Eukaryota</taxon>
        <taxon>Fungi</taxon>
        <taxon>Fungi incertae sedis</taxon>
        <taxon>Mucoromycota</taxon>
        <taxon>Mucoromycotina</taxon>
        <taxon>Mucoromycetes</taxon>
        <taxon>Mucorales</taxon>
        <taxon>Mucorineae</taxon>
        <taxon>Mucoraceae</taxon>
        <taxon>Parasitella</taxon>
    </lineage>
</organism>
<gene>
    <name evidence="2" type="primary">PARPA_06823.1 scaffold 24200</name>
</gene>
<reference evidence="2 3" key="1">
    <citation type="submission" date="2014-09" db="EMBL/GenBank/DDBJ databases">
        <authorList>
            <person name="Ellenberger Sabrina"/>
        </authorList>
    </citation>
    <scope>NUCLEOTIDE SEQUENCE [LARGE SCALE GENOMIC DNA]</scope>
    <source>
        <strain evidence="2 3">CBS 412.66</strain>
    </source>
</reference>
<evidence type="ECO:0000313" key="3">
    <source>
        <dbReference type="Proteomes" id="UP000054107"/>
    </source>
</evidence>
<keyword evidence="3" id="KW-1185">Reference proteome</keyword>
<evidence type="ECO:0000259" key="1">
    <source>
        <dbReference type="Pfam" id="PF12937"/>
    </source>
</evidence>
<protein>
    <recommendedName>
        <fullName evidence="1">F-box domain-containing protein</fullName>
    </recommendedName>
</protein>
<evidence type="ECO:0000313" key="2">
    <source>
        <dbReference type="EMBL" id="CEP12825.1"/>
    </source>
</evidence>
<dbReference type="EMBL" id="LN728507">
    <property type="protein sequence ID" value="CEP12825.1"/>
    <property type="molecule type" value="Genomic_DNA"/>
</dbReference>
<sequence length="359" mass="41746">MHNIPKEILMKIFSNINHVDDDFSIEMMEECNKSLNECRAVCRKWKLVADTILFERPILTSIKQLEKFKEDFKARQDEGLFVKQLQVPIYQIVFDKKSLKLLKELIDMVFTPMLRSFKGILEGHDIYEMLLEKVKNSKLSFKLKDIPYCFSPCSAYTELALELKDTLEQVFVLLEENVDNSHLIEQSGNFKRLQKILLSGVVSGLSDLNTLLNKHSTLKSLTFTDFSFDFDDFETTLKRQNPMNGLCNKETSSLDLLTISYCRKANLCLQYALEKFKTIHKANVTMMDPEYSLDYDTLLKENISVLDILEKSIPEYNFNFENSLEYPNIEKDLLAHLGLDKNSVKRDEQYTTITVKKTS</sequence>
<dbReference type="InterPro" id="IPR001810">
    <property type="entry name" value="F-box_dom"/>
</dbReference>
<name>A0A0B7NBR5_9FUNG</name>
<dbReference type="Proteomes" id="UP000054107">
    <property type="component" value="Unassembled WGS sequence"/>
</dbReference>
<dbReference type="AlphaFoldDB" id="A0A0B7NBR5"/>